<evidence type="ECO:0000313" key="4">
    <source>
        <dbReference type="EMBL" id="RGV30242.1"/>
    </source>
</evidence>
<proteinExistence type="predicted"/>
<dbReference type="OMA" id="PNWNQEL"/>
<dbReference type="EMBL" id="QRYW01000003">
    <property type="protein sequence ID" value="RGV30242.1"/>
    <property type="molecule type" value="Genomic_DNA"/>
</dbReference>
<dbReference type="PANTHER" id="PTHR42990:SF1">
    <property type="entry name" value="AAA+ ATPASE DOMAIN-CONTAINING PROTEIN"/>
    <property type="match status" value="1"/>
</dbReference>
<accession>A0A1Y3YDW9</accession>
<organism evidence="5 8">
    <name type="scientific">Odoribacter splanchnicus</name>
    <dbReference type="NCBI Taxonomy" id="28118"/>
    <lineage>
        <taxon>Bacteria</taxon>
        <taxon>Pseudomonadati</taxon>
        <taxon>Bacteroidota</taxon>
        <taxon>Bacteroidia</taxon>
        <taxon>Bacteroidales</taxon>
        <taxon>Odoribacteraceae</taxon>
        <taxon>Odoribacter</taxon>
    </lineage>
</organism>
<dbReference type="EMBL" id="QSCO01000014">
    <property type="protein sequence ID" value="RGY06063.1"/>
    <property type="molecule type" value="Genomic_DNA"/>
</dbReference>
<dbReference type="AlphaFoldDB" id="A0A1Y3YDW9"/>
<feature type="domain" description="AAA" evidence="1">
    <location>
        <begin position="31"/>
        <end position="153"/>
    </location>
</feature>
<evidence type="ECO:0000313" key="5">
    <source>
        <dbReference type="EMBL" id="RGY06063.1"/>
    </source>
</evidence>
<sequence length="392" mass="45300">MNSLVSTHIALLQDRVSSIRRGLMDRIDRNSRLIAVKGSRGVGKTNFLLDYSKEYHPQDNTCLYVNVNNLFIVNDGLFHFVEHFYKLGGKVLLLDQAHKYPEWDKELRACYDAFPDLQIIFTASSIVRIKSNAYLKGIVDMYNLSGLSFREFLELETNQTFPVYSFADMVERHEEIVEDILKHVRPLAYFNNYLEYGYYPIYLEEKSHIDYLLKNINLTLEFDIPYASQIELKYLVKLKQLLYIAAKDNTCNVNISKLSGLIGVSRATVLNYLNYMKNARLLTLLYDTDNDDDCGKKPKKLYIHNPNLLNAVCLEDVDTTVLRKSFFLSQLCPMSRITYTERADFLVDGKYRIAVCGEGEGQKFDSSLVVMEDMIERGKGNIMPLWLAGFTY</sequence>
<dbReference type="Proteomes" id="UP001199750">
    <property type="component" value="Unassembled WGS sequence"/>
</dbReference>
<evidence type="ECO:0000259" key="1">
    <source>
        <dbReference type="Pfam" id="PF13173"/>
    </source>
</evidence>
<reference evidence="2" key="2">
    <citation type="submission" date="2022-01" db="EMBL/GenBank/DDBJ databases">
        <title>Collection of gut derived symbiotic bacterial strains cultured from healthy donors.</title>
        <authorList>
            <person name="Lin H."/>
            <person name="Kohout C."/>
            <person name="Waligurski E."/>
            <person name="Pamer E.G."/>
        </authorList>
    </citation>
    <scope>NUCLEOTIDE SEQUENCE</scope>
    <source>
        <strain evidence="2">DFI.1.149</strain>
    </source>
</reference>
<dbReference type="InterPro" id="IPR027417">
    <property type="entry name" value="P-loop_NTPase"/>
</dbReference>
<dbReference type="Proteomes" id="UP000283426">
    <property type="component" value="Unassembled WGS sequence"/>
</dbReference>
<dbReference type="EMBL" id="JAKNDN010000010">
    <property type="protein sequence ID" value="MCG4959532.1"/>
    <property type="molecule type" value="Genomic_DNA"/>
</dbReference>
<dbReference type="RefSeq" id="WP_013610533.1">
    <property type="nucleotide sequence ID" value="NZ_BAABYK010000001.1"/>
</dbReference>
<name>A0A1Y3YDW9_9BACT</name>
<reference evidence="6 7" key="1">
    <citation type="submission" date="2018-08" db="EMBL/GenBank/DDBJ databases">
        <title>A genome reference for cultivated species of the human gut microbiota.</title>
        <authorList>
            <person name="Zou Y."/>
            <person name="Xue W."/>
            <person name="Luo G."/>
        </authorList>
    </citation>
    <scope>NUCLEOTIDE SEQUENCE [LARGE SCALE GENOMIC DNA]</scope>
    <source>
        <strain evidence="4 6">AF14-6AC</strain>
        <strain evidence="3 7">AF16-14</strain>
        <strain evidence="5 8">OF03-11</strain>
    </source>
</reference>
<evidence type="ECO:0000313" key="6">
    <source>
        <dbReference type="Proteomes" id="UP000283426"/>
    </source>
</evidence>
<evidence type="ECO:0000313" key="3">
    <source>
        <dbReference type="EMBL" id="RGU57215.1"/>
    </source>
</evidence>
<evidence type="ECO:0000313" key="7">
    <source>
        <dbReference type="Proteomes" id="UP000284243"/>
    </source>
</evidence>
<dbReference type="Pfam" id="PF13173">
    <property type="entry name" value="AAA_14"/>
    <property type="match status" value="1"/>
</dbReference>
<dbReference type="PANTHER" id="PTHR42990">
    <property type="entry name" value="ATPASE"/>
    <property type="match status" value="1"/>
</dbReference>
<dbReference type="Proteomes" id="UP000284243">
    <property type="component" value="Unassembled WGS sequence"/>
</dbReference>
<protein>
    <submittedName>
        <fullName evidence="2">AAA family ATPase</fullName>
    </submittedName>
</protein>
<dbReference type="SUPFAM" id="SSF52540">
    <property type="entry name" value="P-loop containing nucleoside triphosphate hydrolases"/>
    <property type="match status" value="1"/>
</dbReference>
<evidence type="ECO:0000313" key="8">
    <source>
        <dbReference type="Proteomes" id="UP000284434"/>
    </source>
</evidence>
<dbReference type="GeneID" id="61273432"/>
<evidence type="ECO:0000313" key="2">
    <source>
        <dbReference type="EMBL" id="MCG4959532.1"/>
    </source>
</evidence>
<dbReference type="InterPro" id="IPR041682">
    <property type="entry name" value="AAA_14"/>
</dbReference>
<comment type="caution">
    <text evidence="5">The sequence shown here is derived from an EMBL/GenBank/DDBJ whole genome shotgun (WGS) entry which is preliminary data.</text>
</comment>
<dbReference type="Proteomes" id="UP000284434">
    <property type="component" value="Unassembled WGS sequence"/>
</dbReference>
<dbReference type="EMBL" id="QRYC01000006">
    <property type="protein sequence ID" value="RGU57215.1"/>
    <property type="molecule type" value="Genomic_DNA"/>
</dbReference>
<gene>
    <name evidence="4" type="ORF">DWW24_02275</name>
    <name evidence="3" type="ORF">DWW57_06570</name>
    <name evidence="5" type="ORF">DXA53_10895</name>
    <name evidence="2" type="ORF">L0P03_06655</name>
</gene>